<dbReference type="Proteomes" id="UP000830542">
    <property type="component" value="Plasmid unnamed2"/>
</dbReference>
<evidence type="ECO:0000313" key="4">
    <source>
        <dbReference type="Proteomes" id="UP001500962"/>
    </source>
</evidence>
<dbReference type="EMBL" id="BAAADN010000077">
    <property type="protein sequence ID" value="GAA0474715.1"/>
    <property type="molecule type" value="Genomic_DNA"/>
</dbReference>
<name>A0AAV3SL22_HALDO</name>
<reference evidence="1" key="3">
    <citation type="submission" date="2023-12" db="EMBL/GenBank/DDBJ databases">
        <authorList>
            <person name="Sun Q."/>
            <person name="Inoue M."/>
        </authorList>
    </citation>
    <scope>NUCLEOTIDE SEQUENCE</scope>
    <source>
        <strain evidence="1">JCM 12289</strain>
    </source>
</reference>
<evidence type="ECO:0000313" key="1">
    <source>
        <dbReference type="EMBL" id="GAA0474715.1"/>
    </source>
</evidence>
<reference evidence="2" key="2">
    <citation type="submission" date="2022-04" db="EMBL/GenBank/DDBJ databases">
        <title>Sequencing and genomic assembly of Halococcus dombrowskii.</title>
        <authorList>
            <person name="Lim S.W."/>
            <person name="MacLea K.S."/>
        </authorList>
    </citation>
    <scope>NUCLEOTIDE SEQUENCE</scope>
    <source>
        <strain evidence="2">H4</strain>
        <plasmid evidence="2">unnamed2</plasmid>
    </source>
</reference>
<reference evidence="1" key="1">
    <citation type="journal article" date="2014" name="Int. J. Syst. Evol. Microbiol.">
        <title>Complete genome sequence of Corynebacterium casei LMG S-19264T (=DSM 44701T), isolated from a smear-ripened cheese.</title>
        <authorList>
            <consortium name="US DOE Joint Genome Institute (JGI-PGF)"/>
            <person name="Walter F."/>
            <person name="Albersmeier A."/>
            <person name="Kalinowski J."/>
            <person name="Ruckert C."/>
        </authorList>
    </citation>
    <scope>NUCLEOTIDE SEQUENCE</scope>
    <source>
        <strain evidence="1">JCM 12289</strain>
    </source>
</reference>
<evidence type="ECO:0000313" key="2">
    <source>
        <dbReference type="EMBL" id="UOO97110.1"/>
    </source>
</evidence>
<dbReference type="EMBL" id="CP095007">
    <property type="protein sequence ID" value="UOO97110.1"/>
    <property type="molecule type" value="Genomic_DNA"/>
</dbReference>
<organism evidence="1 4">
    <name type="scientific">Halococcus dombrowskii</name>
    <dbReference type="NCBI Taxonomy" id="179637"/>
    <lineage>
        <taxon>Archaea</taxon>
        <taxon>Methanobacteriati</taxon>
        <taxon>Methanobacteriota</taxon>
        <taxon>Stenosarchaea group</taxon>
        <taxon>Halobacteria</taxon>
        <taxon>Halobacteriales</taxon>
        <taxon>Halococcaceae</taxon>
        <taxon>Halococcus</taxon>
    </lineage>
</organism>
<geneLocation type="plasmid" evidence="2 3">
    <name>unnamed2</name>
</geneLocation>
<proteinExistence type="predicted"/>
<keyword evidence="3" id="KW-1185">Reference proteome</keyword>
<dbReference type="Proteomes" id="UP001500962">
    <property type="component" value="Unassembled WGS sequence"/>
</dbReference>
<gene>
    <name evidence="1" type="ORF">GCM10008985_33970</name>
    <name evidence="2" type="ORF">MUK72_16920</name>
</gene>
<evidence type="ECO:0000313" key="3">
    <source>
        <dbReference type="Proteomes" id="UP000830542"/>
    </source>
</evidence>
<keyword evidence="2" id="KW-0614">Plasmid</keyword>
<evidence type="ECO:0008006" key="5">
    <source>
        <dbReference type="Google" id="ProtNLM"/>
    </source>
</evidence>
<sequence>MSKRVESHGTPHMAARPVDFPCQGPGCGGHVVTYLTDEDIEARETVRVYRPTADADDERLVRYLFCSSDCRATFINAVESGERPETFYDGSD</sequence>
<protein>
    <recommendedName>
        <fullName evidence="5">YHS domain-containing protein</fullName>
    </recommendedName>
</protein>
<dbReference type="KEGG" id="hdo:MUK72_16920"/>
<accession>A0AAV3SL22</accession>
<dbReference type="GeneID" id="71763566"/>
<dbReference type="RefSeq" id="WP_244706456.1">
    <property type="nucleotide sequence ID" value="NZ_BAAADN010000077.1"/>
</dbReference>
<dbReference type="AlphaFoldDB" id="A0AAV3SL22"/>